<dbReference type="RefSeq" id="WP_220164609.1">
    <property type="nucleotide sequence ID" value="NZ_JAIBOA010000004.1"/>
</dbReference>
<keyword evidence="2" id="KW-1133">Transmembrane helix</keyword>
<feature type="region of interest" description="Disordered" evidence="1">
    <location>
        <begin position="134"/>
        <end position="165"/>
    </location>
</feature>
<reference evidence="3 4" key="1">
    <citation type="submission" date="2021-07" db="EMBL/GenBank/DDBJ databases">
        <title>Actinomadura sp. PM05-2 isolated from lichen.</title>
        <authorList>
            <person name="Somphong A."/>
            <person name="Phongsopitanun W."/>
            <person name="Tanasupawat S."/>
            <person name="Peongsungnone V."/>
        </authorList>
    </citation>
    <scope>NUCLEOTIDE SEQUENCE [LARGE SCALE GENOMIC DNA]</scope>
    <source>
        <strain evidence="3 4">PM05-2</strain>
    </source>
</reference>
<accession>A0ABS7FP98</accession>
<sequence length="391" mass="40187">MAEPGPGRLWRPVVYGRTLRADSWWRVRSEGADGRWLEGTVLDAVASGAGLADGPRFVLAQGGRARLVGVACRTREISGSMHEAGGRELYCFVGWVRDGRTGGPAFADLRESWRAWAGEVYERAMAPVWAATPFEAQRTDPGSPVPAPWPERPAPAAGAAPPAPPVAVPPEDWAELWDRARAAREDGAVVLGWSTARAAHRTAGSVRLGVRDPDAPRLVAAQPTGRPPFPVAAATVALLVLVLVLGGALALSGRGGTRRPAPPPPASASPPPSPAPPSSTALALALAKGAQVVVGTGRKGSFLDYDGAKVASGEDTVGTALPEGTPATRQACAAALATAAGALAPRPAAPGPALCVALGGQTAGITIERADPGRTLHVKIVFWPGWTRSGE</sequence>
<gene>
    <name evidence="3" type="ORF">K1Y72_07500</name>
</gene>
<keyword evidence="4" id="KW-1185">Reference proteome</keyword>
<comment type="caution">
    <text evidence="3">The sequence shown here is derived from an EMBL/GenBank/DDBJ whole genome shotgun (WGS) entry which is preliminary data.</text>
</comment>
<feature type="compositionally biased region" description="Pro residues" evidence="1">
    <location>
        <begin position="143"/>
        <end position="153"/>
    </location>
</feature>
<evidence type="ECO:0000313" key="4">
    <source>
        <dbReference type="Proteomes" id="UP000774570"/>
    </source>
</evidence>
<dbReference type="EMBL" id="JAIBOA010000004">
    <property type="protein sequence ID" value="MBW8482207.1"/>
    <property type="molecule type" value="Genomic_DNA"/>
</dbReference>
<name>A0ABS7FP98_9ACTN</name>
<keyword evidence="2" id="KW-0472">Membrane</keyword>
<evidence type="ECO:0000256" key="2">
    <source>
        <dbReference type="SAM" id="Phobius"/>
    </source>
</evidence>
<organism evidence="3 4">
    <name type="scientific">Actinomadura parmotrematis</name>
    <dbReference type="NCBI Taxonomy" id="2864039"/>
    <lineage>
        <taxon>Bacteria</taxon>
        <taxon>Bacillati</taxon>
        <taxon>Actinomycetota</taxon>
        <taxon>Actinomycetes</taxon>
        <taxon>Streptosporangiales</taxon>
        <taxon>Thermomonosporaceae</taxon>
        <taxon>Actinomadura</taxon>
    </lineage>
</organism>
<feature type="transmembrane region" description="Helical" evidence="2">
    <location>
        <begin position="229"/>
        <end position="251"/>
    </location>
</feature>
<protein>
    <submittedName>
        <fullName evidence="3">Uncharacterized protein</fullName>
    </submittedName>
</protein>
<feature type="compositionally biased region" description="Pro residues" evidence="1">
    <location>
        <begin position="260"/>
        <end position="277"/>
    </location>
</feature>
<dbReference type="Proteomes" id="UP000774570">
    <property type="component" value="Unassembled WGS sequence"/>
</dbReference>
<proteinExistence type="predicted"/>
<evidence type="ECO:0000256" key="1">
    <source>
        <dbReference type="SAM" id="MobiDB-lite"/>
    </source>
</evidence>
<feature type="region of interest" description="Disordered" evidence="1">
    <location>
        <begin position="252"/>
        <end position="280"/>
    </location>
</feature>
<keyword evidence="2" id="KW-0812">Transmembrane</keyword>
<evidence type="ECO:0000313" key="3">
    <source>
        <dbReference type="EMBL" id="MBW8482207.1"/>
    </source>
</evidence>